<sequence length="252" mass="28581">MGLDSVGEEVNVDELGDIDWEEDNNDGEEEFEGNYEVNDENDDRDLAGNPAVQNEADAIVSQHSFGVSSFMRTLDLEAMHAPKFPEYANMGEGNVAAEDGKFIVGIEFGSRESVISTIKSYTISRGVDYTVYKSELQTFYAKCKVMGCWEIRRYNGKHTCTTGMISQDHAKYVVTIDGVGIISDYQNSIDAAIDRSNNAWSPPKAWHMFCIRHIGSSFLRRFKTSYLHKLLVNIGYSRTEQEYNKNYQRLKE</sequence>
<proteinExistence type="predicted"/>
<accession>A0A445D8U7</accession>
<dbReference type="EMBL" id="SDMP01000005">
    <property type="protein sequence ID" value="RYR59597.1"/>
    <property type="molecule type" value="Genomic_DNA"/>
</dbReference>
<keyword evidence="3" id="KW-1185">Reference proteome</keyword>
<protein>
    <submittedName>
        <fullName evidence="2">Uncharacterized protein</fullName>
    </submittedName>
</protein>
<gene>
    <name evidence="2" type="ORF">Ahy_A05g025499</name>
</gene>
<reference evidence="2 3" key="1">
    <citation type="submission" date="2019-01" db="EMBL/GenBank/DDBJ databases">
        <title>Sequencing of cultivated peanut Arachis hypogaea provides insights into genome evolution and oil improvement.</title>
        <authorList>
            <person name="Chen X."/>
        </authorList>
    </citation>
    <scope>NUCLEOTIDE SEQUENCE [LARGE SCALE GENOMIC DNA]</scope>
    <source>
        <strain evidence="3">cv. Fuhuasheng</strain>
        <tissue evidence="2">Leaves</tissue>
    </source>
</reference>
<comment type="caution">
    <text evidence="2">The sequence shown here is derived from an EMBL/GenBank/DDBJ whole genome shotgun (WGS) entry which is preliminary data.</text>
</comment>
<name>A0A445D8U7_ARAHY</name>
<feature type="compositionally biased region" description="Acidic residues" evidence="1">
    <location>
        <begin position="1"/>
        <end position="43"/>
    </location>
</feature>
<organism evidence="2 3">
    <name type="scientific">Arachis hypogaea</name>
    <name type="common">Peanut</name>
    <dbReference type="NCBI Taxonomy" id="3818"/>
    <lineage>
        <taxon>Eukaryota</taxon>
        <taxon>Viridiplantae</taxon>
        <taxon>Streptophyta</taxon>
        <taxon>Embryophyta</taxon>
        <taxon>Tracheophyta</taxon>
        <taxon>Spermatophyta</taxon>
        <taxon>Magnoliopsida</taxon>
        <taxon>eudicotyledons</taxon>
        <taxon>Gunneridae</taxon>
        <taxon>Pentapetalae</taxon>
        <taxon>rosids</taxon>
        <taxon>fabids</taxon>
        <taxon>Fabales</taxon>
        <taxon>Fabaceae</taxon>
        <taxon>Papilionoideae</taxon>
        <taxon>50 kb inversion clade</taxon>
        <taxon>dalbergioids sensu lato</taxon>
        <taxon>Dalbergieae</taxon>
        <taxon>Pterocarpus clade</taxon>
        <taxon>Arachis</taxon>
    </lineage>
</organism>
<dbReference type="AlphaFoldDB" id="A0A445D8U7"/>
<dbReference type="Proteomes" id="UP000289738">
    <property type="component" value="Chromosome A05"/>
</dbReference>
<feature type="region of interest" description="Disordered" evidence="1">
    <location>
        <begin position="1"/>
        <end position="49"/>
    </location>
</feature>
<evidence type="ECO:0000313" key="2">
    <source>
        <dbReference type="EMBL" id="RYR59597.1"/>
    </source>
</evidence>
<evidence type="ECO:0000256" key="1">
    <source>
        <dbReference type="SAM" id="MobiDB-lite"/>
    </source>
</evidence>
<evidence type="ECO:0000313" key="3">
    <source>
        <dbReference type="Proteomes" id="UP000289738"/>
    </source>
</evidence>